<dbReference type="AlphaFoldDB" id="A0A7I9YGU1"/>
<proteinExistence type="predicted"/>
<gene>
    <name evidence="1" type="ORF">MALGJ_00330</name>
    <name evidence="2" type="ORF">MALGJ_45640</name>
</gene>
<sequence>MSAAHNPATNPAAVLYRRVLIDLDKMRAELVATGSARHVVAALATYRATVQAALHTQGVRR</sequence>
<name>A0A7I9YGU1_MYCAL</name>
<dbReference type="EMBL" id="BLKY01000001">
    <property type="protein sequence ID" value="GFG87888.1"/>
    <property type="molecule type" value="Genomic_DNA"/>
</dbReference>
<protein>
    <submittedName>
        <fullName evidence="2">Uncharacterized protein</fullName>
    </submittedName>
</protein>
<organism evidence="2 3">
    <name type="scientific">Mycolicibacter algericus</name>
    <name type="common">Mycobacterium algericum</name>
    <dbReference type="NCBI Taxonomy" id="1288388"/>
    <lineage>
        <taxon>Bacteria</taxon>
        <taxon>Bacillati</taxon>
        <taxon>Actinomycetota</taxon>
        <taxon>Actinomycetes</taxon>
        <taxon>Mycobacteriales</taxon>
        <taxon>Mycobacteriaceae</taxon>
        <taxon>Mycolicibacter</taxon>
    </lineage>
</organism>
<evidence type="ECO:0000313" key="3">
    <source>
        <dbReference type="Proteomes" id="UP000465305"/>
    </source>
</evidence>
<reference evidence="2" key="2">
    <citation type="submission" date="2020-02" db="EMBL/GenBank/DDBJ databases">
        <authorList>
            <person name="Matsumoto Y."/>
            <person name="Motooka D."/>
            <person name="Nakamura S."/>
        </authorList>
    </citation>
    <scope>NUCLEOTIDE SEQUENCE</scope>
    <source>
        <strain evidence="2">JCM 30723</strain>
    </source>
</reference>
<dbReference type="RefSeq" id="WP_083037690.1">
    <property type="nucleotide sequence ID" value="NZ_BLKY01000001.1"/>
</dbReference>
<evidence type="ECO:0000313" key="1">
    <source>
        <dbReference type="EMBL" id="GFG83357.1"/>
    </source>
</evidence>
<accession>A0A7I9YGU1</accession>
<dbReference type="Proteomes" id="UP000465305">
    <property type="component" value="Unassembled WGS sequence"/>
</dbReference>
<evidence type="ECO:0000313" key="2">
    <source>
        <dbReference type="EMBL" id="GFG87888.1"/>
    </source>
</evidence>
<dbReference type="EMBL" id="BLKY01000001">
    <property type="protein sequence ID" value="GFG83357.1"/>
    <property type="molecule type" value="Genomic_DNA"/>
</dbReference>
<reference evidence="2 3" key="1">
    <citation type="journal article" date="2019" name="Emerg. Microbes Infect.">
        <title>Comprehensive subspecies identification of 175 nontuberculous mycobacteria species based on 7547 genomic profiles.</title>
        <authorList>
            <person name="Matsumoto Y."/>
            <person name="Kinjo T."/>
            <person name="Motooka D."/>
            <person name="Nabeya D."/>
            <person name="Jung N."/>
            <person name="Uechi K."/>
            <person name="Horii T."/>
            <person name="Iida T."/>
            <person name="Fujita J."/>
            <person name="Nakamura S."/>
        </authorList>
    </citation>
    <scope>NUCLEOTIDE SEQUENCE [LARGE SCALE GENOMIC DNA]</scope>
    <source>
        <strain evidence="2 3">JCM 30723</strain>
    </source>
</reference>
<comment type="caution">
    <text evidence="2">The sequence shown here is derived from an EMBL/GenBank/DDBJ whole genome shotgun (WGS) entry which is preliminary data.</text>
</comment>